<evidence type="ECO:0000256" key="4">
    <source>
        <dbReference type="SAM" id="MobiDB-lite"/>
    </source>
</evidence>
<dbReference type="PROSITE" id="PS00518">
    <property type="entry name" value="ZF_RING_1"/>
    <property type="match status" value="1"/>
</dbReference>
<evidence type="ECO:0000259" key="5">
    <source>
        <dbReference type="PROSITE" id="PS00028"/>
    </source>
</evidence>
<dbReference type="GO" id="GO:0016567">
    <property type="term" value="P:protein ubiquitination"/>
    <property type="evidence" value="ECO:0007669"/>
    <property type="project" value="InterPro"/>
</dbReference>
<protein>
    <submittedName>
        <fullName evidence="6">Zinc finger protein</fullName>
    </submittedName>
</protein>
<dbReference type="RefSeq" id="XP_028543254.1">
    <property type="nucleotide sequence ID" value="XM_028687453.1"/>
</dbReference>
<dbReference type="PANTHER" id="PTHR13480:SF0">
    <property type="entry name" value="E3 UBIQUITIN-PROTEIN LIGASE HAKAI"/>
    <property type="match status" value="1"/>
</dbReference>
<feature type="region of interest" description="Disordered" evidence="4">
    <location>
        <begin position="310"/>
        <end position="351"/>
    </location>
</feature>
<dbReference type="InterPro" id="IPR017907">
    <property type="entry name" value="Znf_RING_CS"/>
</dbReference>
<evidence type="ECO:0000256" key="2">
    <source>
        <dbReference type="ARBA" id="ARBA00022771"/>
    </source>
</evidence>
<feature type="domain" description="C2H2-type" evidence="5">
    <location>
        <begin position="97"/>
        <end position="120"/>
    </location>
</feature>
<accession>A0A1Y1JH49</accession>
<evidence type="ECO:0000313" key="6">
    <source>
        <dbReference type="EMBL" id="GAW80665.1"/>
    </source>
</evidence>
<dbReference type="GeneID" id="39747380"/>
<feature type="compositionally biased region" description="Acidic residues" evidence="4">
    <location>
        <begin position="334"/>
        <end position="351"/>
    </location>
</feature>
<dbReference type="AlphaFoldDB" id="A0A1Y1JH49"/>
<keyword evidence="2" id="KW-0863">Zinc-finger</keyword>
<dbReference type="Proteomes" id="UP000195521">
    <property type="component" value="Unassembled WGS sequence"/>
</dbReference>
<gene>
    <name evidence="6" type="ORF">PGO_082310</name>
</gene>
<dbReference type="InterPro" id="IPR040383">
    <property type="entry name" value="HAKAI/CBLL2"/>
</dbReference>
<dbReference type="EMBL" id="BDQF01000009">
    <property type="protein sequence ID" value="GAW80665.1"/>
    <property type="molecule type" value="Genomic_DNA"/>
</dbReference>
<evidence type="ECO:0000256" key="3">
    <source>
        <dbReference type="ARBA" id="ARBA00022833"/>
    </source>
</evidence>
<dbReference type="PANTHER" id="PTHR13480">
    <property type="entry name" value="E3 UBIQUITIN-PROTEIN LIGASE HAKAI-RELATED"/>
    <property type="match status" value="1"/>
</dbReference>
<feature type="region of interest" description="Disordered" evidence="4">
    <location>
        <begin position="192"/>
        <end position="219"/>
    </location>
</feature>
<keyword evidence="7" id="KW-1185">Reference proteome</keyword>
<name>A0A1Y1JH49_PLAGO</name>
<feature type="compositionally biased region" description="Low complexity" evidence="4">
    <location>
        <begin position="146"/>
        <end position="159"/>
    </location>
</feature>
<dbReference type="GO" id="GO:0008270">
    <property type="term" value="F:zinc ion binding"/>
    <property type="evidence" value="ECO:0007669"/>
    <property type="project" value="UniProtKB-KW"/>
</dbReference>
<feature type="region of interest" description="Disordered" evidence="4">
    <location>
        <begin position="137"/>
        <end position="159"/>
    </location>
</feature>
<dbReference type="InterPro" id="IPR013087">
    <property type="entry name" value="Znf_C2H2_type"/>
</dbReference>
<organism evidence="6 7">
    <name type="scientific">Plasmodium gonderi</name>
    <dbReference type="NCBI Taxonomy" id="77519"/>
    <lineage>
        <taxon>Eukaryota</taxon>
        <taxon>Sar</taxon>
        <taxon>Alveolata</taxon>
        <taxon>Apicomplexa</taxon>
        <taxon>Aconoidasida</taxon>
        <taxon>Haemosporida</taxon>
        <taxon>Plasmodiidae</taxon>
        <taxon>Plasmodium</taxon>
        <taxon>Plasmodium (Plasmodium)</taxon>
    </lineage>
</organism>
<evidence type="ECO:0000313" key="7">
    <source>
        <dbReference type="Proteomes" id="UP000195521"/>
    </source>
</evidence>
<dbReference type="GO" id="GO:0061630">
    <property type="term" value="F:ubiquitin protein ligase activity"/>
    <property type="evidence" value="ECO:0007669"/>
    <property type="project" value="InterPro"/>
</dbReference>
<dbReference type="OMA" id="ASPKCQN"/>
<sequence>MNNTFANNAGNYRNRTLNASPKCQNISYKINSIENGASIFCTFCNIPFNSKMRLNPCYHIICSKCYELCAQQQICVICNSEINDVEFLFINENIFVCPFNDCKKGFLNFKSFNYHIHFKHDFLKEKSYNIGAGTTNHDVGDGGDGSNSNSSRISSNISNSNKIKPDSYSIPTSELISTSFFQNPDATSKYSVNRLDDQEYTQDTDKRDSSDVMGSVSPMGSNLVHGNIGSVSDVAPGREKSFGIYNLDVKNFSIDTKNLTLQNMIHCGSVNIGSNNISNGKTTNAGQFSEKWNYTNVVVPFKSDFNSFNFPLTDEQSPPTNNLGDPSVKGNPEEEKEEEEEGDYDNLEDLM</sequence>
<keyword evidence="3" id="KW-0862">Zinc</keyword>
<dbReference type="OrthoDB" id="378815at2759"/>
<dbReference type="GO" id="GO:0030155">
    <property type="term" value="P:regulation of cell adhesion"/>
    <property type="evidence" value="ECO:0007669"/>
    <property type="project" value="TreeGrafter"/>
</dbReference>
<proteinExistence type="predicted"/>
<comment type="caution">
    <text evidence="6">The sequence shown here is derived from an EMBL/GenBank/DDBJ whole genome shotgun (WGS) entry which is preliminary data.</text>
</comment>
<reference evidence="7" key="1">
    <citation type="submission" date="2017-04" db="EMBL/GenBank/DDBJ databases">
        <title>Plasmodium gonderi genome.</title>
        <authorList>
            <person name="Arisue N."/>
            <person name="Honma H."/>
            <person name="Kawai S."/>
            <person name="Tougan T."/>
            <person name="Tanabe K."/>
            <person name="Horii T."/>
        </authorList>
    </citation>
    <scope>NUCLEOTIDE SEQUENCE [LARGE SCALE GENOMIC DNA]</scope>
    <source>
        <strain evidence="7">ATCC 30045</strain>
    </source>
</reference>
<evidence type="ECO:0000256" key="1">
    <source>
        <dbReference type="ARBA" id="ARBA00022723"/>
    </source>
</evidence>
<keyword evidence="1" id="KW-0479">Metal-binding</keyword>
<dbReference type="PROSITE" id="PS00028">
    <property type="entry name" value="ZINC_FINGER_C2H2_1"/>
    <property type="match status" value="1"/>
</dbReference>
<feature type="compositionally biased region" description="Polar residues" evidence="4">
    <location>
        <begin position="310"/>
        <end position="324"/>
    </location>
</feature>